<gene>
    <name evidence="1" type="ORF">IF129_20930</name>
</gene>
<name>A0A927F444_9ACTN</name>
<dbReference type="RefSeq" id="WP_191211309.1">
    <property type="nucleotide sequence ID" value="NZ_BAABKL010000009.1"/>
</dbReference>
<dbReference type="EMBL" id="JACXYU010000013">
    <property type="protein sequence ID" value="MBD3934012.1"/>
    <property type="molecule type" value="Genomic_DNA"/>
</dbReference>
<evidence type="ECO:0000313" key="2">
    <source>
        <dbReference type="Proteomes" id="UP000632289"/>
    </source>
</evidence>
<proteinExistence type="predicted"/>
<protein>
    <submittedName>
        <fullName evidence="1">Copper chaperone PCu(A)C</fullName>
    </submittedName>
</protein>
<sequence>MSAVRTALTALGAAAVTLLLLTLYTATGAAGEGRPEIAVVDGMVLEPTNDLQGSAYFTLRNTGEGADRLLSVSSPDLPDGVMLSRVLVRDGAGSMRPLDSLPVPAGAEVRMDPWEGNIMLNRPPGLKPGQPVRFVLRFAVSGEVEAVATTVTIAEFNSRS</sequence>
<evidence type="ECO:0000313" key="1">
    <source>
        <dbReference type="EMBL" id="MBD3934012.1"/>
    </source>
</evidence>
<dbReference type="InterPro" id="IPR036182">
    <property type="entry name" value="PCuAC_sf"/>
</dbReference>
<dbReference type="Proteomes" id="UP000632289">
    <property type="component" value="Unassembled WGS sequence"/>
</dbReference>
<dbReference type="InterPro" id="IPR058248">
    <property type="entry name" value="Lxx211020-like"/>
</dbReference>
<dbReference type="PANTHER" id="PTHR36302">
    <property type="entry name" value="BLR7088 PROTEIN"/>
    <property type="match status" value="1"/>
</dbReference>
<organism evidence="1 2">
    <name type="scientific">Streptomyces chumphonensis</name>
    <dbReference type="NCBI Taxonomy" id="1214925"/>
    <lineage>
        <taxon>Bacteria</taxon>
        <taxon>Bacillati</taxon>
        <taxon>Actinomycetota</taxon>
        <taxon>Actinomycetes</taxon>
        <taxon>Kitasatosporales</taxon>
        <taxon>Streptomycetaceae</taxon>
        <taxon>Streptomyces</taxon>
    </lineage>
</organism>
<comment type="caution">
    <text evidence="1">The sequence shown here is derived from an EMBL/GenBank/DDBJ whole genome shotgun (WGS) entry which is preliminary data.</text>
</comment>
<dbReference type="InterPro" id="IPR007410">
    <property type="entry name" value="LpqE-like"/>
</dbReference>
<dbReference type="PANTHER" id="PTHR36302:SF1">
    <property type="entry name" value="COPPER CHAPERONE PCU(A)C"/>
    <property type="match status" value="1"/>
</dbReference>
<keyword evidence="2" id="KW-1185">Reference proteome</keyword>
<dbReference type="Pfam" id="PF04314">
    <property type="entry name" value="PCuAC"/>
    <property type="match status" value="1"/>
</dbReference>
<reference evidence="1" key="1">
    <citation type="submission" date="2020-09" db="EMBL/GenBank/DDBJ databases">
        <title>Secondary metabolite and genome analysis of marine Streptomyces chumphonensis KK1-2T.</title>
        <authorList>
            <person name="Phongsopitanun W."/>
            <person name="Kanchanasin P."/>
            <person name="Pittayakhajonwut P."/>
            <person name="Suwanborirux K."/>
            <person name="Tanasupawat S."/>
        </authorList>
    </citation>
    <scope>NUCLEOTIDE SEQUENCE</scope>
    <source>
        <strain evidence="1">KK1-2</strain>
    </source>
</reference>
<dbReference type="SUPFAM" id="SSF110087">
    <property type="entry name" value="DR1885-like metal-binding protein"/>
    <property type="match status" value="1"/>
</dbReference>
<dbReference type="Gene3D" id="2.60.40.1890">
    <property type="entry name" value="PCu(A)C copper chaperone"/>
    <property type="match status" value="1"/>
</dbReference>
<dbReference type="AlphaFoldDB" id="A0A927F444"/>
<accession>A0A927F444</accession>